<comment type="subunit">
    <text evidence="3">Monomer.</text>
</comment>
<dbReference type="Proteomes" id="UP001642720">
    <property type="component" value="Unassembled WGS sequence"/>
</dbReference>
<evidence type="ECO:0000256" key="4">
    <source>
        <dbReference type="ARBA" id="ARBA00016056"/>
    </source>
</evidence>
<evidence type="ECO:0000256" key="8">
    <source>
        <dbReference type="SAM" id="SignalP"/>
    </source>
</evidence>
<comment type="similarity">
    <text evidence="2">Belongs to the NPC2 family.</text>
</comment>
<proteinExistence type="inferred from homology"/>
<dbReference type="Gene3D" id="2.60.40.770">
    <property type="match status" value="1"/>
</dbReference>
<evidence type="ECO:0000256" key="3">
    <source>
        <dbReference type="ARBA" id="ARBA00011245"/>
    </source>
</evidence>
<keyword evidence="5" id="KW-0813">Transport</keyword>
<gene>
    <name evidence="10" type="ORF">CCMA1212_004229</name>
</gene>
<accession>A0ABY2H8B2</accession>
<feature type="chain" id="PRO_5047114462" description="Phosphatidylglycerol/phosphatidylinositol transfer protein" evidence="8">
    <location>
        <begin position="23"/>
        <end position="184"/>
    </location>
</feature>
<dbReference type="InterPro" id="IPR003172">
    <property type="entry name" value="ML_dom"/>
</dbReference>
<reference evidence="10 11" key="1">
    <citation type="submission" date="2018-01" db="EMBL/GenBank/DDBJ databases">
        <title>Genome characterization of the sugarcane-associated fungus Trichoderma ghanense CCMA-1212 and their application in lignocelulose bioconversion.</title>
        <authorList>
            <person name="Steindorff A.S."/>
            <person name="Mendes T.D."/>
            <person name="Vilela E.S.D."/>
            <person name="Rodrigues D.S."/>
            <person name="Formighieri E.F."/>
            <person name="Melo I.S."/>
            <person name="Favaro L.C.L."/>
        </authorList>
    </citation>
    <scope>NUCLEOTIDE SEQUENCE [LARGE SCALE GENOMIC DNA]</scope>
    <source>
        <strain evidence="10 11">CCMA-1212</strain>
    </source>
</reference>
<evidence type="ECO:0000256" key="5">
    <source>
        <dbReference type="ARBA" id="ARBA00022448"/>
    </source>
</evidence>
<keyword evidence="6 8" id="KW-0732">Signal</keyword>
<dbReference type="Pfam" id="PF02221">
    <property type="entry name" value="E1_DerP2_DerF2"/>
    <property type="match status" value="1"/>
</dbReference>
<dbReference type="InterPro" id="IPR039670">
    <property type="entry name" value="NPC2-like"/>
</dbReference>
<keyword evidence="11" id="KW-1185">Reference proteome</keyword>
<keyword evidence="7" id="KW-0445">Lipid transport</keyword>
<comment type="caution">
    <text evidence="10">The sequence shown here is derived from an EMBL/GenBank/DDBJ whole genome shotgun (WGS) entry which is preliminary data.</text>
</comment>
<feature type="domain" description="MD-2-related lipid-recognition" evidence="9">
    <location>
        <begin position="43"/>
        <end position="168"/>
    </location>
</feature>
<evidence type="ECO:0000313" key="10">
    <source>
        <dbReference type="EMBL" id="TFB03690.1"/>
    </source>
</evidence>
<feature type="signal peptide" evidence="8">
    <location>
        <begin position="1"/>
        <end position="22"/>
    </location>
</feature>
<dbReference type="CDD" id="cd00917">
    <property type="entry name" value="PG-PI_TP"/>
    <property type="match status" value="1"/>
</dbReference>
<sequence>MRFSTTVAYLAACLAAPATALAIWGDSASALNAGLKVPGENPIEFCDGNRANDLIEIQKVDLAPNPPKPIDSGATLLITATGDVKKTITKGAYVKVTVKYGLIQLLSTTADLCEQLGNVDLSCPLEKGQMTITKSVDLPTAIPPGTYNVFADVYSEDDEQITCLKATVNFPRPGLASFQNPEEL</sequence>
<evidence type="ECO:0000256" key="2">
    <source>
        <dbReference type="ARBA" id="ARBA00006370"/>
    </source>
</evidence>
<evidence type="ECO:0000256" key="1">
    <source>
        <dbReference type="ARBA" id="ARBA00002053"/>
    </source>
</evidence>
<evidence type="ECO:0000259" key="9">
    <source>
        <dbReference type="SMART" id="SM00737"/>
    </source>
</evidence>
<dbReference type="InterPro" id="IPR014756">
    <property type="entry name" value="Ig_E-set"/>
</dbReference>
<dbReference type="InterPro" id="IPR033917">
    <property type="entry name" value="ML_PG-PI_TP"/>
</dbReference>
<evidence type="ECO:0000256" key="6">
    <source>
        <dbReference type="ARBA" id="ARBA00022729"/>
    </source>
</evidence>
<dbReference type="PANTHER" id="PTHR11306">
    <property type="entry name" value="NIEMANN PICK TYPE C2 PROTEIN NPC2-RELATED"/>
    <property type="match status" value="1"/>
</dbReference>
<dbReference type="SUPFAM" id="SSF81296">
    <property type="entry name" value="E set domains"/>
    <property type="match status" value="1"/>
</dbReference>
<comment type="function">
    <text evidence="1">Catalyzes the intermembrane transfer of phosphatidylglycerol and phosphatidylinositol.</text>
</comment>
<dbReference type="EMBL" id="PPTA01000005">
    <property type="protein sequence ID" value="TFB03690.1"/>
    <property type="molecule type" value="Genomic_DNA"/>
</dbReference>
<protein>
    <recommendedName>
        <fullName evidence="4">Phosphatidylglycerol/phosphatidylinositol transfer protein</fullName>
    </recommendedName>
</protein>
<dbReference type="RefSeq" id="XP_073559891.1">
    <property type="nucleotide sequence ID" value="XM_073701544.1"/>
</dbReference>
<dbReference type="PANTHER" id="PTHR11306:SF0">
    <property type="entry name" value="PHOSPHATIDYLGLYCEROL_PHOSPHATIDYLINOSITOL TRANSFER PROTEIN"/>
    <property type="match status" value="1"/>
</dbReference>
<dbReference type="GeneID" id="300575994"/>
<dbReference type="SMART" id="SM00737">
    <property type="entry name" value="ML"/>
    <property type="match status" value="1"/>
</dbReference>
<name>A0ABY2H8B2_9HYPO</name>
<organism evidence="10 11">
    <name type="scientific">Trichoderma ghanense</name>
    <dbReference type="NCBI Taxonomy" id="65468"/>
    <lineage>
        <taxon>Eukaryota</taxon>
        <taxon>Fungi</taxon>
        <taxon>Dikarya</taxon>
        <taxon>Ascomycota</taxon>
        <taxon>Pezizomycotina</taxon>
        <taxon>Sordariomycetes</taxon>
        <taxon>Hypocreomycetidae</taxon>
        <taxon>Hypocreales</taxon>
        <taxon>Hypocreaceae</taxon>
        <taxon>Trichoderma</taxon>
    </lineage>
</organism>
<evidence type="ECO:0000256" key="7">
    <source>
        <dbReference type="ARBA" id="ARBA00023055"/>
    </source>
</evidence>
<evidence type="ECO:0000313" key="11">
    <source>
        <dbReference type="Proteomes" id="UP001642720"/>
    </source>
</evidence>